<dbReference type="PANTHER" id="PTHR43441">
    <property type="entry name" value="RIBOSOMAL-PROTEIN-SERINE ACETYLTRANSFERASE"/>
    <property type="match status" value="1"/>
</dbReference>
<evidence type="ECO:0000313" key="2">
    <source>
        <dbReference type="EMBL" id="MBO0511561.1"/>
    </source>
</evidence>
<dbReference type="Pfam" id="PF13302">
    <property type="entry name" value="Acetyltransf_3"/>
    <property type="match status" value="1"/>
</dbReference>
<organism evidence="2 3">
    <name type="scientific">Streptomyces beijiangensis</name>
    <dbReference type="NCBI Taxonomy" id="163361"/>
    <lineage>
        <taxon>Bacteria</taxon>
        <taxon>Bacillati</taxon>
        <taxon>Actinomycetota</taxon>
        <taxon>Actinomycetes</taxon>
        <taxon>Kitasatosporales</taxon>
        <taxon>Streptomycetaceae</taxon>
        <taxon>Streptomyces</taxon>
    </lineage>
</organism>
<dbReference type="Proteomes" id="UP000664167">
    <property type="component" value="Unassembled WGS sequence"/>
</dbReference>
<dbReference type="EMBL" id="JAFLRJ010000061">
    <property type="protein sequence ID" value="MBO0511561.1"/>
    <property type="molecule type" value="Genomic_DNA"/>
</dbReference>
<proteinExistence type="predicted"/>
<comment type="caution">
    <text evidence="2">The sequence shown here is derived from an EMBL/GenBank/DDBJ whole genome shotgun (WGS) entry which is preliminary data.</text>
</comment>
<name>A0A939JD15_9ACTN</name>
<accession>A0A939JD15</accession>
<protein>
    <submittedName>
        <fullName evidence="2">GNAT family N-acetyltransferase</fullName>
    </submittedName>
</protein>
<dbReference type="GO" id="GO:1990189">
    <property type="term" value="F:protein N-terminal-serine acetyltransferase activity"/>
    <property type="evidence" value="ECO:0007669"/>
    <property type="project" value="TreeGrafter"/>
</dbReference>
<dbReference type="CDD" id="cd04301">
    <property type="entry name" value="NAT_SF"/>
    <property type="match status" value="1"/>
</dbReference>
<dbReference type="GO" id="GO:0005737">
    <property type="term" value="C:cytoplasm"/>
    <property type="evidence" value="ECO:0007669"/>
    <property type="project" value="TreeGrafter"/>
</dbReference>
<keyword evidence="3" id="KW-1185">Reference proteome</keyword>
<dbReference type="SUPFAM" id="SSF55729">
    <property type="entry name" value="Acyl-CoA N-acyltransferases (Nat)"/>
    <property type="match status" value="1"/>
</dbReference>
<dbReference type="RefSeq" id="WP_206960974.1">
    <property type="nucleotide sequence ID" value="NZ_BAAAJJ010000001.1"/>
</dbReference>
<dbReference type="AlphaFoldDB" id="A0A939JD15"/>
<dbReference type="InterPro" id="IPR016181">
    <property type="entry name" value="Acyl_CoA_acyltransferase"/>
</dbReference>
<dbReference type="InterPro" id="IPR051908">
    <property type="entry name" value="Ribosomal_N-acetyltransferase"/>
</dbReference>
<evidence type="ECO:0000259" key="1">
    <source>
        <dbReference type="PROSITE" id="PS51186"/>
    </source>
</evidence>
<dbReference type="PROSITE" id="PS51186">
    <property type="entry name" value="GNAT"/>
    <property type="match status" value="1"/>
</dbReference>
<reference evidence="2" key="1">
    <citation type="submission" date="2021-03" db="EMBL/GenBank/DDBJ databases">
        <title>Streptomyces poriferae sp. nov., a novel marine sponge-derived Actinobacteria species with anti-MRSA activity.</title>
        <authorList>
            <person name="Sandoval-Powers M."/>
            <person name="Kralova S."/>
            <person name="Nguyen G.-S."/>
            <person name="Fawwal D."/>
            <person name="Degnes K."/>
            <person name="Klinkenberg G."/>
            <person name="Sletta H."/>
            <person name="Wentzel A."/>
            <person name="Liles M.R."/>
        </authorList>
    </citation>
    <scope>NUCLEOTIDE SEQUENCE</scope>
    <source>
        <strain evidence="2">DSM 41794</strain>
    </source>
</reference>
<feature type="domain" description="N-acetyltransferase" evidence="1">
    <location>
        <begin position="13"/>
        <end position="178"/>
    </location>
</feature>
<evidence type="ECO:0000313" key="3">
    <source>
        <dbReference type="Proteomes" id="UP000664167"/>
    </source>
</evidence>
<dbReference type="Gene3D" id="3.40.630.30">
    <property type="match status" value="1"/>
</dbReference>
<dbReference type="GO" id="GO:0008999">
    <property type="term" value="F:protein-N-terminal-alanine acetyltransferase activity"/>
    <property type="evidence" value="ECO:0007669"/>
    <property type="project" value="TreeGrafter"/>
</dbReference>
<dbReference type="PANTHER" id="PTHR43441:SF10">
    <property type="entry name" value="ACETYLTRANSFERASE"/>
    <property type="match status" value="1"/>
</dbReference>
<gene>
    <name evidence="2" type="ORF">J0695_07015</name>
</gene>
<sequence>MTTATTEMKGLGLELRPWAPEDAATLLRGVTDPEFMRWNTPLIPITDLDGARESIAARAAARARDEMAQFAVWEEGGGEILGHVGLQLIFRAMRRTAIGYWTLPEHRGKGVAPRALELCTRWAFEQGGFHRIELGHAVENTPSCRVAVRAGYAVEGTLRGAMFESGKNDAFRDEHLHARLASDPYPEM</sequence>
<dbReference type="InterPro" id="IPR000182">
    <property type="entry name" value="GNAT_dom"/>
</dbReference>